<gene>
    <name evidence="2" type="ORF">NLS_LOCUS2785</name>
</gene>
<dbReference type="EMBL" id="UYRX01000135">
    <property type="protein sequence ID" value="VDK75161.1"/>
    <property type="molecule type" value="Genomic_DNA"/>
</dbReference>
<evidence type="ECO:0000313" key="3">
    <source>
        <dbReference type="Proteomes" id="UP000277928"/>
    </source>
</evidence>
<dbReference type="AlphaFoldDB" id="A0A3P6UDH1"/>
<organism evidence="2 3">
    <name type="scientific">Litomosoides sigmodontis</name>
    <name type="common">Filarial nematode worm</name>
    <dbReference type="NCBI Taxonomy" id="42156"/>
    <lineage>
        <taxon>Eukaryota</taxon>
        <taxon>Metazoa</taxon>
        <taxon>Ecdysozoa</taxon>
        <taxon>Nematoda</taxon>
        <taxon>Chromadorea</taxon>
        <taxon>Rhabditida</taxon>
        <taxon>Spirurina</taxon>
        <taxon>Spiruromorpha</taxon>
        <taxon>Filarioidea</taxon>
        <taxon>Onchocercidae</taxon>
        <taxon>Litomosoides</taxon>
    </lineage>
</organism>
<keyword evidence="3" id="KW-1185">Reference proteome</keyword>
<reference evidence="2 3" key="1">
    <citation type="submission" date="2018-08" db="EMBL/GenBank/DDBJ databases">
        <authorList>
            <person name="Laetsch R D."/>
            <person name="Stevens L."/>
            <person name="Kumar S."/>
            <person name="Blaxter L. M."/>
        </authorList>
    </citation>
    <scope>NUCLEOTIDE SEQUENCE [LARGE SCALE GENOMIC DNA]</scope>
</reference>
<sequence length="104" mass="9724">MMIVGGGGGGGGGSGGGGGGGSGGGSGGGGGGGGGGEGGEGGSNTGYIIITWCNNEMRVVVGATIAITKPAMLLLTTVATNLFACISSENFCLENKNARKRIGR</sequence>
<name>A0A3P6UDH1_LITSI</name>
<dbReference type="Proteomes" id="UP000277928">
    <property type="component" value="Unassembled WGS sequence"/>
</dbReference>
<feature type="region of interest" description="Disordered" evidence="1">
    <location>
        <begin position="1"/>
        <end position="37"/>
    </location>
</feature>
<dbReference type="OMA" id="FACISSE"/>
<evidence type="ECO:0000313" key="2">
    <source>
        <dbReference type="EMBL" id="VDK75161.1"/>
    </source>
</evidence>
<protein>
    <submittedName>
        <fullName evidence="2">Uncharacterized protein</fullName>
    </submittedName>
</protein>
<proteinExistence type="predicted"/>
<evidence type="ECO:0000256" key="1">
    <source>
        <dbReference type="SAM" id="MobiDB-lite"/>
    </source>
</evidence>
<accession>A0A3P6UDH1</accession>